<feature type="transmembrane region" description="Helical" evidence="1">
    <location>
        <begin position="43"/>
        <end position="61"/>
    </location>
</feature>
<proteinExistence type="predicted"/>
<keyword evidence="1" id="KW-0472">Membrane</keyword>
<name>A0ABU2G6B4_9EURY</name>
<dbReference type="InterPro" id="IPR055977">
    <property type="entry name" value="DUF7555"/>
</dbReference>
<dbReference type="RefSeq" id="WP_310929998.1">
    <property type="nucleotide sequence ID" value="NZ_JAMQOQ010000005.1"/>
</dbReference>
<feature type="transmembrane region" description="Helical" evidence="1">
    <location>
        <begin position="117"/>
        <end position="137"/>
    </location>
</feature>
<dbReference type="Pfam" id="PF24432">
    <property type="entry name" value="DUF7555"/>
    <property type="match status" value="1"/>
</dbReference>
<sequence>MAFDSHRFAVKAVDAAAYAVVLTVVAFVVGALVSAAAGGGLPGAKWFMFFAGFAVFGYASLKLRPKAAWKEGDGGGLFSGSDEPVGIERAVGVALDRVLPPRLRPTPEERPSSGVKLFLGSVCILLASFLMEVVFGINY</sequence>
<comment type="caution">
    <text evidence="2">The sequence shown here is derived from an EMBL/GenBank/DDBJ whole genome shotgun (WGS) entry which is preliminary data.</text>
</comment>
<organism evidence="2 3">
    <name type="scientific">Halogeometricum luteum</name>
    <dbReference type="NCBI Taxonomy" id="2950537"/>
    <lineage>
        <taxon>Archaea</taxon>
        <taxon>Methanobacteriati</taxon>
        <taxon>Methanobacteriota</taxon>
        <taxon>Stenosarchaea group</taxon>
        <taxon>Halobacteria</taxon>
        <taxon>Halobacteriales</taxon>
        <taxon>Haloferacaceae</taxon>
        <taxon>Halogeometricum</taxon>
    </lineage>
</organism>
<protein>
    <submittedName>
        <fullName evidence="2">Uncharacterized protein</fullName>
    </submittedName>
</protein>
<evidence type="ECO:0000256" key="1">
    <source>
        <dbReference type="SAM" id="Phobius"/>
    </source>
</evidence>
<evidence type="ECO:0000313" key="2">
    <source>
        <dbReference type="EMBL" id="MDS0296016.1"/>
    </source>
</evidence>
<reference evidence="2 3" key="1">
    <citation type="submission" date="2022-06" db="EMBL/GenBank/DDBJ databases">
        <title>Halogeometricum sp. a new haloarchaeum isolate from saline soil.</title>
        <authorList>
            <person name="Strakova D."/>
            <person name="Galisteo C."/>
            <person name="Sanchez-Porro C."/>
            <person name="Ventosa A."/>
        </authorList>
    </citation>
    <scope>NUCLEOTIDE SEQUENCE [LARGE SCALE GENOMIC DNA]</scope>
    <source>
        <strain evidence="3">S3BR25-2</strain>
    </source>
</reference>
<keyword evidence="1" id="KW-0812">Transmembrane</keyword>
<keyword evidence="3" id="KW-1185">Reference proteome</keyword>
<evidence type="ECO:0000313" key="3">
    <source>
        <dbReference type="Proteomes" id="UP001254813"/>
    </source>
</evidence>
<dbReference type="EMBL" id="JAMQOQ010000005">
    <property type="protein sequence ID" value="MDS0296016.1"/>
    <property type="molecule type" value="Genomic_DNA"/>
</dbReference>
<feature type="transmembrane region" description="Helical" evidence="1">
    <location>
        <begin position="12"/>
        <end position="37"/>
    </location>
</feature>
<dbReference type="Proteomes" id="UP001254813">
    <property type="component" value="Unassembled WGS sequence"/>
</dbReference>
<gene>
    <name evidence="2" type="ORF">NDI79_17720</name>
</gene>
<accession>A0ABU2G6B4</accession>
<keyword evidence="1" id="KW-1133">Transmembrane helix</keyword>